<proteinExistence type="predicted"/>
<evidence type="ECO:0000313" key="1">
    <source>
        <dbReference type="EMBL" id="ERI07276.1"/>
    </source>
</evidence>
<gene>
    <name evidence="1" type="ORF">HMPREF0083_04651</name>
</gene>
<keyword evidence="2" id="KW-1185">Reference proteome</keyword>
<evidence type="ECO:0000313" key="2">
    <source>
        <dbReference type="Proteomes" id="UP000016511"/>
    </source>
</evidence>
<accession>U1Y8Z7</accession>
<dbReference type="AlphaFoldDB" id="U1Y8Z7"/>
<protein>
    <submittedName>
        <fullName evidence="1">Uncharacterized protein</fullName>
    </submittedName>
</protein>
<dbReference type="HOGENOM" id="CLU_211302_0_0_9"/>
<comment type="caution">
    <text evidence="1">The sequence shown here is derived from an EMBL/GenBank/DDBJ whole genome shotgun (WGS) entry which is preliminary data.</text>
</comment>
<sequence length="57" mass="6566">MCLSEYSVITKTGVIFMFTIDEKKWLALVLRDTFQDGADVADENIQLYESIMSKLED</sequence>
<name>U1Y8Z7_ANEAE</name>
<organism evidence="1 2">
    <name type="scientific">Aneurinibacillus aneurinilyticus ATCC 12856</name>
    <dbReference type="NCBI Taxonomy" id="649747"/>
    <lineage>
        <taxon>Bacteria</taxon>
        <taxon>Bacillati</taxon>
        <taxon>Bacillota</taxon>
        <taxon>Bacilli</taxon>
        <taxon>Bacillales</taxon>
        <taxon>Paenibacillaceae</taxon>
        <taxon>Aneurinibacillus group</taxon>
        <taxon>Aneurinibacillus</taxon>
    </lineage>
</organism>
<reference evidence="1 2" key="1">
    <citation type="submission" date="2013-08" db="EMBL/GenBank/DDBJ databases">
        <authorList>
            <person name="Weinstock G."/>
            <person name="Sodergren E."/>
            <person name="Wylie T."/>
            <person name="Fulton L."/>
            <person name="Fulton R."/>
            <person name="Fronick C."/>
            <person name="O'Laughlin M."/>
            <person name="Godfrey J."/>
            <person name="Miner T."/>
            <person name="Herter B."/>
            <person name="Appelbaum E."/>
            <person name="Cordes M."/>
            <person name="Lek S."/>
            <person name="Wollam A."/>
            <person name="Pepin K.H."/>
            <person name="Palsikar V.B."/>
            <person name="Mitreva M."/>
            <person name="Wilson R.K."/>
        </authorList>
    </citation>
    <scope>NUCLEOTIDE SEQUENCE [LARGE SCALE GENOMIC DNA]</scope>
    <source>
        <strain evidence="1 2">ATCC 12856</strain>
    </source>
</reference>
<dbReference type="Proteomes" id="UP000016511">
    <property type="component" value="Unassembled WGS sequence"/>
</dbReference>
<dbReference type="STRING" id="649747.HMPREF0083_04651"/>
<dbReference type="EMBL" id="AWSJ01000285">
    <property type="protein sequence ID" value="ERI07276.1"/>
    <property type="molecule type" value="Genomic_DNA"/>
</dbReference>
<dbReference type="PATRIC" id="fig|649747.3.peg.4189"/>